<organism evidence="1 2">
    <name type="scientific">Anabarilius grahami</name>
    <name type="common">Kanglang fish</name>
    <name type="synonym">Barilius grahami</name>
    <dbReference type="NCBI Taxonomy" id="495550"/>
    <lineage>
        <taxon>Eukaryota</taxon>
        <taxon>Metazoa</taxon>
        <taxon>Chordata</taxon>
        <taxon>Craniata</taxon>
        <taxon>Vertebrata</taxon>
        <taxon>Euteleostomi</taxon>
        <taxon>Actinopterygii</taxon>
        <taxon>Neopterygii</taxon>
        <taxon>Teleostei</taxon>
        <taxon>Ostariophysi</taxon>
        <taxon>Cypriniformes</taxon>
        <taxon>Xenocyprididae</taxon>
        <taxon>Xenocypridinae</taxon>
        <taxon>Xenocypridinae incertae sedis</taxon>
        <taxon>Anabarilius</taxon>
    </lineage>
</organism>
<comment type="caution">
    <text evidence="1">The sequence shown here is derived from an EMBL/GenBank/DDBJ whole genome shotgun (WGS) entry which is preliminary data.</text>
</comment>
<sequence>MERPELTGPHALSHKTSEKTHAAVRLAARGHFQNKEPFVSNYAVRWALYGIKALERRLPVTQRLGTNSQRTTETQKVLTSLA</sequence>
<protein>
    <submittedName>
        <fullName evidence="1">Uncharacterized protein</fullName>
    </submittedName>
</protein>
<keyword evidence="2" id="KW-1185">Reference proteome</keyword>
<reference evidence="1 2" key="1">
    <citation type="submission" date="2018-10" db="EMBL/GenBank/DDBJ databases">
        <title>Genome assembly for a Yunnan-Guizhou Plateau 3E fish, Anabarilius grahami (Regan), and its evolutionary and genetic applications.</title>
        <authorList>
            <person name="Jiang W."/>
        </authorList>
    </citation>
    <scope>NUCLEOTIDE SEQUENCE [LARGE SCALE GENOMIC DNA]</scope>
    <source>
        <strain evidence="1">AG-KIZ</strain>
        <tissue evidence="1">Muscle</tissue>
    </source>
</reference>
<name>A0A3N0Z297_ANAGA</name>
<proteinExistence type="predicted"/>
<dbReference type="EMBL" id="RJVU01015140">
    <property type="protein sequence ID" value="ROL52656.1"/>
    <property type="molecule type" value="Genomic_DNA"/>
</dbReference>
<gene>
    <name evidence="1" type="ORF">DPX16_7392</name>
</gene>
<dbReference type="AlphaFoldDB" id="A0A3N0Z297"/>
<evidence type="ECO:0000313" key="2">
    <source>
        <dbReference type="Proteomes" id="UP000281406"/>
    </source>
</evidence>
<dbReference type="Proteomes" id="UP000281406">
    <property type="component" value="Unassembled WGS sequence"/>
</dbReference>
<evidence type="ECO:0000313" key="1">
    <source>
        <dbReference type="EMBL" id="ROL52656.1"/>
    </source>
</evidence>
<accession>A0A3N0Z297</accession>